<dbReference type="InterPro" id="IPR043519">
    <property type="entry name" value="NT_sf"/>
</dbReference>
<feature type="domain" description="Polymerase beta nucleotidyltransferase" evidence="1">
    <location>
        <begin position="12"/>
        <end position="96"/>
    </location>
</feature>
<dbReference type="InterPro" id="IPR052930">
    <property type="entry name" value="TA_antitoxin_MntA"/>
</dbReference>
<dbReference type="CDD" id="cd05403">
    <property type="entry name" value="NT_KNTase_like"/>
    <property type="match status" value="1"/>
</dbReference>
<name>A0A090IY41_9BACI</name>
<reference evidence="2 3" key="1">
    <citation type="submission" date="2014-07" db="EMBL/GenBank/DDBJ databases">
        <authorList>
            <person name="Wibberg Daniel"/>
        </authorList>
    </citation>
    <scope>NUCLEOTIDE SEQUENCE [LARGE SCALE GENOMIC DNA]</scope>
</reference>
<accession>A0A090IY41</accession>
<dbReference type="PANTHER" id="PTHR43852">
    <property type="entry name" value="NUCLEOTIDYLTRANSFERASE"/>
    <property type="match status" value="1"/>
</dbReference>
<dbReference type="EMBL" id="CCRF01000081">
    <property type="protein sequence ID" value="CEE02647.1"/>
    <property type="molecule type" value="Genomic_DNA"/>
</dbReference>
<evidence type="ECO:0000313" key="2">
    <source>
        <dbReference type="EMBL" id="CEE02647.1"/>
    </source>
</evidence>
<dbReference type="InterPro" id="IPR041633">
    <property type="entry name" value="Polbeta"/>
</dbReference>
<dbReference type="Proteomes" id="UP000040576">
    <property type="component" value="Unassembled WGS sequence"/>
</dbReference>
<dbReference type="AlphaFoldDB" id="A0A090IY41"/>
<dbReference type="PANTHER" id="PTHR43852:SF3">
    <property type="entry name" value="NUCLEOTIDYLTRANSFERASE"/>
    <property type="match status" value="1"/>
</dbReference>
<keyword evidence="3" id="KW-1185">Reference proteome</keyword>
<dbReference type="Gene3D" id="3.30.460.10">
    <property type="entry name" value="Beta Polymerase, domain 2"/>
    <property type="match status" value="1"/>
</dbReference>
<dbReference type="Pfam" id="PF18765">
    <property type="entry name" value="Polbeta"/>
    <property type="match status" value="1"/>
</dbReference>
<dbReference type="SUPFAM" id="SSF81301">
    <property type="entry name" value="Nucleotidyltransferase"/>
    <property type="match status" value="1"/>
</dbReference>
<gene>
    <name evidence="2" type="ORF">BT1A1_2856</name>
</gene>
<sequence>MMYGISERVFERLMTYFQSDTEIRKVILFGSRAKNTAKFNSDIDLCIDYSGTKKGKVIRDIDDLVGIYSCDVLFCDSLNTEIKQQIERDGKVIYEK</sequence>
<protein>
    <recommendedName>
        <fullName evidence="1">Polymerase beta nucleotidyltransferase domain-containing protein</fullName>
    </recommendedName>
</protein>
<organism evidence="2 3">
    <name type="scientific">Caldibacillus thermoamylovorans</name>
    <dbReference type="NCBI Taxonomy" id="35841"/>
    <lineage>
        <taxon>Bacteria</taxon>
        <taxon>Bacillati</taxon>
        <taxon>Bacillota</taxon>
        <taxon>Bacilli</taxon>
        <taxon>Bacillales</taxon>
        <taxon>Bacillaceae</taxon>
        <taxon>Caldibacillus</taxon>
    </lineage>
</organism>
<evidence type="ECO:0000313" key="3">
    <source>
        <dbReference type="Proteomes" id="UP000040576"/>
    </source>
</evidence>
<evidence type="ECO:0000259" key="1">
    <source>
        <dbReference type="Pfam" id="PF18765"/>
    </source>
</evidence>
<proteinExistence type="predicted"/>